<accession>A0A1D8IS27</accession>
<dbReference type="Proteomes" id="UP000095401">
    <property type="component" value="Chromosome"/>
</dbReference>
<evidence type="ECO:0000256" key="1">
    <source>
        <dbReference type="ARBA" id="ARBA00004141"/>
    </source>
</evidence>
<dbReference type="KEGG" id="aprs:BI364_16420"/>
<evidence type="ECO:0000256" key="4">
    <source>
        <dbReference type="ARBA" id="ARBA00023136"/>
    </source>
</evidence>
<evidence type="ECO:0000256" key="3">
    <source>
        <dbReference type="ARBA" id="ARBA00022989"/>
    </source>
</evidence>
<organism evidence="7 8">
    <name type="scientific">Acidihalobacter yilgarnensis</name>
    <dbReference type="NCBI Taxonomy" id="2819280"/>
    <lineage>
        <taxon>Bacteria</taxon>
        <taxon>Pseudomonadati</taxon>
        <taxon>Pseudomonadota</taxon>
        <taxon>Gammaproteobacteria</taxon>
        <taxon>Chromatiales</taxon>
        <taxon>Ectothiorhodospiraceae</taxon>
        <taxon>Acidihalobacter</taxon>
    </lineage>
</organism>
<feature type="transmembrane region" description="Helical" evidence="5">
    <location>
        <begin position="248"/>
        <end position="267"/>
    </location>
</feature>
<evidence type="ECO:0000259" key="6">
    <source>
        <dbReference type="Pfam" id="PF00892"/>
    </source>
</evidence>
<feature type="transmembrane region" description="Helical" evidence="5">
    <location>
        <begin position="67"/>
        <end position="89"/>
    </location>
</feature>
<feature type="transmembrane region" description="Helical" evidence="5">
    <location>
        <begin position="122"/>
        <end position="142"/>
    </location>
</feature>
<dbReference type="InterPro" id="IPR000620">
    <property type="entry name" value="EamA_dom"/>
</dbReference>
<dbReference type="RefSeq" id="WP_070079651.1">
    <property type="nucleotide sequence ID" value="NZ_CP017415.1"/>
</dbReference>
<keyword evidence="3 5" id="KW-1133">Transmembrane helix</keyword>
<protein>
    <submittedName>
        <fullName evidence="7">Multidrug DMT transporter permease</fullName>
    </submittedName>
</protein>
<dbReference type="PANTHER" id="PTHR32322:SF9">
    <property type="entry name" value="AMINO-ACID METABOLITE EFFLUX PUMP-RELATED"/>
    <property type="match status" value="1"/>
</dbReference>
<proteinExistence type="predicted"/>
<feature type="transmembrane region" description="Helical" evidence="5">
    <location>
        <begin position="148"/>
        <end position="168"/>
    </location>
</feature>
<dbReference type="GO" id="GO:0016020">
    <property type="term" value="C:membrane"/>
    <property type="evidence" value="ECO:0007669"/>
    <property type="project" value="UniProtKB-SubCell"/>
</dbReference>
<reference evidence="8" key="1">
    <citation type="submission" date="2016-09" db="EMBL/GenBank/DDBJ databases">
        <title>Acidihalobacter prosperus F5.</title>
        <authorList>
            <person name="Khaleque H.N."/>
            <person name="Ramsay J.P."/>
            <person name="Kaksonen A.H."/>
            <person name="Boxall N.J."/>
            <person name="Watkin E.L.J."/>
        </authorList>
    </citation>
    <scope>NUCLEOTIDE SEQUENCE [LARGE SCALE GENOMIC DNA]</scope>
    <source>
        <strain evidence="8">F5</strain>
    </source>
</reference>
<keyword evidence="4 5" id="KW-0472">Membrane</keyword>
<evidence type="ECO:0000313" key="7">
    <source>
        <dbReference type="EMBL" id="AOU99302.1"/>
    </source>
</evidence>
<feature type="transmembrane region" description="Helical" evidence="5">
    <location>
        <begin position="273"/>
        <end position="290"/>
    </location>
</feature>
<dbReference type="PANTHER" id="PTHR32322">
    <property type="entry name" value="INNER MEMBRANE TRANSPORTER"/>
    <property type="match status" value="1"/>
</dbReference>
<dbReference type="SUPFAM" id="SSF103481">
    <property type="entry name" value="Multidrug resistance efflux transporter EmrE"/>
    <property type="match status" value="2"/>
</dbReference>
<feature type="transmembrane region" description="Helical" evidence="5">
    <location>
        <begin position="95"/>
        <end position="113"/>
    </location>
</feature>
<evidence type="ECO:0000256" key="5">
    <source>
        <dbReference type="SAM" id="Phobius"/>
    </source>
</evidence>
<dbReference type="Pfam" id="PF00892">
    <property type="entry name" value="EamA"/>
    <property type="match status" value="2"/>
</dbReference>
<feature type="domain" description="EamA" evidence="6">
    <location>
        <begin position="150"/>
        <end position="290"/>
    </location>
</feature>
<evidence type="ECO:0000256" key="2">
    <source>
        <dbReference type="ARBA" id="ARBA00022692"/>
    </source>
</evidence>
<feature type="domain" description="EamA" evidence="6">
    <location>
        <begin position="10"/>
        <end position="135"/>
    </location>
</feature>
<dbReference type="AlphaFoldDB" id="A0A1D8IS27"/>
<feature type="transmembrane region" description="Helical" evidence="5">
    <location>
        <begin position="41"/>
        <end position="60"/>
    </location>
</feature>
<dbReference type="InterPro" id="IPR037185">
    <property type="entry name" value="EmrE-like"/>
</dbReference>
<dbReference type="InterPro" id="IPR050638">
    <property type="entry name" value="AA-Vitamin_Transporters"/>
</dbReference>
<comment type="subcellular location">
    <subcellularLocation>
        <location evidence="1">Membrane</location>
        <topology evidence="1">Multi-pass membrane protein</topology>
    </subcellularLocation>
</comment>
<feature type="transmembrane region" description="Helical" evidence="5">
    <location>
        <begin position="180"/>
        <end position="201"/>
    </location>
</feature>
<dbReference type="EMBL" id="CP017415">
    <property type="protein sequence ID" value="AOU99302.1"/>
    <property type="molecule type" value="Genomic_DNA"/>
</dbReference>
<sequence>MNIKSFSRLLLLASLWGGSFLFMRISAPVLGAIPTAFGRVAFGALGLLAILLVMGVRLSFEGRSKAVLGIGIITSGVPFLMYSLAAMVLPAGYSSILNATTPLMGVVIGGSFFGEQITLKKLMGVAIGLSGVFVLTETGPVAMNVATILAVMACLTATLCYGFASYLTKRLITDHTRIDNRVLAFGSQLGAVFTLAPFMVWQTYNKPIAWAHIGIEVWLSMLALGLLCTSFAYILFFRLIAEIGALKTLTVTFLIPLFGVFWGWLLLGERLSVGYALGGGMIGVALWLVLRPTSRPPHPLAPRTD</sequence>
<evidence type="ECO:0000313" key="8">
    <source>
        <dbReference type="Proteomes" id="UP000095401"/>
    </source>
</evidence>
<keyword evidence="2 5" id="KW-0812">Transmembrane</keyword>
<name>A0A1D8IS27_9GAMM</name>
<feature type="transmembrane region" description="Helical" evidence="5">
    <location>
        <begin position="213"/>
        <end position="236"/>
    </location>
</feature>
<gene>
    <name evidence="7" type="ORF">BI364_16420</name>
</gene>
<keyword evidence="8" id="KW-1185">Reference proteome</keyword>